<proteinExistence type="inferred from homology"/>
<dbReference type="Gene3D" id="2.160.20.70">
    <property type="match status" value="1"/>
</dbReference>
<dbReference type="Pfam" id="PF05209">
    <property type="entry name" value="MinC_N"/>
    <property type="match status" value="1"/>
</dbReference>
<gene>
    <name evidence="6 9" type="primary">minC</name>
    <name evidence="9" type="ORF">RG540_CH24190</name>
</gene>
<dbReference type="GO" id="GO:0051302">
    <property type="term" value="P:regulation of cell division"/>
    <property type="evidence" value="ECO:0007669"/>
    <property type="project" value="InterPro"/>
</dbReference>
<keyword evidence="10" id="KW-1185">Reference proteome</keyword>
<keyword evidence="4 6" id="KW-0131">Cell cycle</keyword>
<evidence type="ECO:0000259" key="7">
    <source>
        <dbReference type="Pfam" id="PF03775"/>
    </source>
</evidence>
<dbReference type="PANTHER" id="PTHR34108:SF1">
    <property type="entry name" value="SEPTUM SITE-DETERMINING PROTEIN MINC"/>
    <property type="match status" value="1"/>
</dbReference>
<reference evidence="10" key="1">
    <citation type="journal article" date="2014" name="BMC Genomics">
        <title>Genome sequencing of two Neorhizobium galegae strains reveals a noeT gene responsible for the unusual acetylation of the nodulation factors.</title>
        <authorList>
            <person name="Osterman J."/>
            <person name="Marsh J."/>
            <person name="Laine P.K."/>
            <person name="Zeng Z."/>
            <person name="Alatalo E."/>
            <person name="Sullivan J.T."/>
            <person name="Young J.P."/>
            <person name="Thomas-Oates J."/>
            <person name="Paulin L."/>
            <person name="Lindstrom K."/>
        </authorList>
    </citation>
    <scope>NUCLEOTIDE SEQUENCE [LARGE SCALE GENOMIC DNA]</scope>
    <source>
        <strain evidence="10">HAMBI 540</strain>
    </source>
</reference>
<dbReference type="Proteomes" id="UP000028181">
    <property type="component" value="Chromosome I"/>
</dbReference>
<dbReference type="Gene3D" id="3.30.70.260">
    <property type="match status" value="1"/>
</dbReference>
<dbReference type="HOGENOM" id="CLU_067812_1_0_5"/>
<dbReference type="InterPro" id="IPR005526">
    <property type="entry name" value="Septum_form_inhib_MinC_C"/>
</dbReference>
<evidence type="ECO:0000259" key="8">
    <source>
        <dbReference type="Pfam" id="PF05209"/>
    </source>
</evidence>
<keyword evidence="2 6" id="KW-0132">Cell division</keyword>
<dbReference type="InterPro" id="IPR016098">
    <property type="entry name" value="CAP/MinC_C"/>
</dbReference>
<dbReference type="InterPro" id="IPR036145">
    <property type="entry name" value="MinC_C_sf"/>
</dbReference>
<comment type="subunit">
    <text evidence="6">Interacts with MinD and FtsZ.</text>
</comment>
<dbReference type="Pfam" id="PF03775">
    <property type="entry name" value="MinC_C"/>
    <property type="match status" value="1"/>
</dbReference>
<evidence type="ECO:0000313" key="9">
    <source>
        <dbReference type="EMBL" id="CDN48587.1"/>
    </source>
</evidence>
<dbReference type="HAMAP" id="MF_00267">
    <property type="entry name" value="MinC"/>
    <property type="match status" value="1"/>
</dbReference>
<protein>
    <recommendedName>
        <fullName evidence="6">Probable septum site-determining protein MinC</fullName>
    </recommendedName>
</protein>
<dbReference type="AlphaFoldDB" id="A0A068SQK1"/>
<evidence type="ECO:0000256" key="4">
    <source>
        <dbReference type="ARBA" id="ARBA00023306"/>
    </source>
</evidence>
<dbReference type="eggNOG" id="COG0850">
    <property type="taxonomic scope" value="Bacteria"/>
</dbReference>
<keyword evidence="3 6" id="KW-0717">Septation</keyword>
<dbReference type="PATRIC" id="fig|1028800.3.peg.2449"/>
<feature type="domain" description="Septum formation inhibitor MinC C-terminal" evidence="7">
    <location>
        <begin position="154"/>
        <end position="253"/>
    </location>
</feature>
<comment type="function">
    <text evidence="5 6">Cell division inhibitor that blocks the formation of polar Z ring septums. Rapidly oscillates between the poles of the cell to destabilize FtsZ filaments that have formed before they mature into polar Z rings. Prevents FtsZ polymerization.</text>
</comment>
<dbReference type="GO" id="GO:0000917">
    <property type="term" value="P:division septum assembly"/>
    <property type="evidence" value="ECO:0007669"/>
    <property type="project" value="UniProtKB-KW"/>
</dbReference>
<feature type="domain" description="Septum formation inhibitor MinC N-terminal" evidence="8">
    <location>
        <begin position="27"/>
        <end position="91"/>
    </location>
</feature>
<evidence type="ECO:0000313" key="10">
    <source>
        <dbReference type="Proteomes" id="UP000028181"/>
    </source>
</evidence>
<dbReference type="GO" id="GO:1901891">
    <property type="term" value="P:regulation of cell septum assembly"/>
    <property type="evidence" value="ECO:0007669"/>
    <property type="project" value="InterPro"/>
</dbReference>
<dbReference type="InterPro" id="IPR007874">
    <property type="entry name" value="MinC_N"/>
</dbReference>
<evidence type="ECO:0000256" key="3">
    <source>
        <dbReference type="ARBA" id="ARBA00023210"/>
    </source>
</evidence>
<dbReference type="EMBL" id="HG938353">
    <property type="protein sequence ID" value="CDN48587.1"/>
    <property type="molecule type" value="Genomic_DNA"/>
</dbReference>
<dbReference type="InterPro" id="IPR013033">
    <property type="entry name" value="MinC"/>
</dbReference>
<comment type="similarity">
    <text evidence="1 6">Belongs to the MinC family.</text>
</comment>
<dbReference type="PANTHER" id="PTHR34108">
    <property type="entry name" value="SEPTUM SITE-DETERMINING PROTEIN MINC"/>
    <property type="match status" value="1"/>
</dbReference>
<evidence type="ECO:0000256" key="6">
    <source>
        <dbReference type="HAMAP-Rule" id="MF_00267"/>
    </source>
</evidence>
<evidence type="ECO:0000256" key="2">
    <source>
        <dbReference type="ARBA" id="ARBA00022618"/>
    </source>
</evidence>
<dbReference type="GO" id="GO:0000902">
    <property type="term" value="P:cell morphogenesis"/>
    <property type="evidence" value="ECO:0007669"/>
    <property type="project" value="InterPro"/>
</dbReference>
<accession>A0A068SQK1</accession>
<dbReference type="NCBIfam" id="TIGR01222">
    <property type="entry name" value="minC"/>
    <property type="match status" value="1"/>
</dbReference>
<evidence type="ECO:0000256" key="1">
    <source>
        <dbReference type="ARBA" id="ARBA00006291"/>
    </source>
</evidence>
<organism evidence="9 10">
    <name type="scientific">Neorhizobium galegae bv. orientalis str. HAMBI 540</name>
    <dbReference type="NCBI Taxonomy" id="1028800"/>
    <lineage>
        <taxon>Bacteria</taxon>
        <taxon>Pseudomonadati</taxon>
        <taxon>Pseudomonadota</taxon>
        <taxon>Alphaproteobacteria</taxon>
        <taxon>Hyphomicrobiales</taxon>
        <taxon>Rhizobiaceae</taxon>
        <taxon>Rhizobium/Agrobacterium group</taxon>
        <taxon>Neorhizobium</taxon>
    </lineage>
</organism>
<dbReference type="SUPFAM" id="SSF63848">
    <property type="entry name" value="Cell-division inhibitor MinC, C-terminal domain"/>
    <property type="match status" value="1"/>
</dbReference>
<evidence type="ECO:0000256" key="5">
    <source>
        <dbReference type="ARBA" id="ARBA00025606"/>
    </source>
</evidence>
<name>A0A068SQK1_NEOGA</name>
<sequence>MLTISGLKNGHDFFTQMTKMLTDARAIRIKGRSFLAVVLAPDLPFDDWLVRLDDLAARSAGFFLGRPVVLDVTDLPIDRAQLKELIAELAGRSVNIMGIEGGRPSILGPGMPPALKGGRPVSDDAVAKEPLIELHNSEQKPSVPEVRPTLQSIVIRDPVRSGQSVIFPEGDVTIIGSVASGAEIIAGGSIHIYGTLRGRAMAGSLGNASARIFCRKLEAELLAIDGIYKMADDMAPGLRGHSVQLWLEGDSIMAEKLI</sequence>
<dbReference type="KEGG" id="ngg:RG540_CH24190"/>